<evidence type="ECO:0000256" key="1">
    <source>
        <dbReference type="SAM" id="MobiDB-lite"/>
    </source>
</evidence>
<evidence type="ECO:0000313" key="3">
    <source>
        <dbReference type="Proteomes" id="UP001150904"/>
    </source>
</evidence>
<name>A0A9W9SZU8_9EURO</name>
<dbReference type="RefSeq" id="XP_058308723.1">
    <property type="nucleotide sequence ID" value="XM_058452185.1"/>
</dbReference>
<dbReference type="AlphaFoldDB" id="A0A9W9SZU8"/>
<dbReference type="OrthoDB" id="5428259at2759"/>
<gene>
    <name evidence="2" type="ORF">N7498_005123</name>
</gene>
<comment type="caution">
    <text evidence="2">The sequence shown here is derived from an EMBL/GenBank/DDBJ whole genome shotgun (WGS) entry which is preliminary data.</text>
</comment>
<feature type="region of interest" description="Disordered" evidence="1">
    <location>
        <begin position="71"/>
        <end position="118"/>
    </location>
</feature>
<feature type="region of interest" description="Disordered" evidence="1">
    <location>
        <begin position="316"/>
        <end position="403"/>
    </location>
</feature>
<feature type="compositionally biased region" description="Basic residues" evidence="1">
    <location>
        <begin position="334"/>
        <end position="349"/>
    </location>
</feature>
<dbReference type="GeneID" id="83179486"/>
<dbReference type="Proteomes" id="UP001150904">
    <property type="component" value="Unassembled WGS sequence"/>
</dbReference>
<organism evidence="2 3">
    <name type="scientific">Penicillium cinerascens</name>
    <dbReference type="NCBI Taxonomy" id="70096"/>
    <lineage>
        <taxon>Eukaryota</taxon>
        <taxon>Fungi</taxon>
        <taxon>Dikarya</taxon>
        <taxon>Ascomycota</taxon>
        <taxon>Pezizomycotina</taxon>
        <taxon>Eurotiomycetes</taxon>
        <taxon>Eurotiomycetidae</taxon>
        <taxon>Eurotiales</taxon>
        <taxon>Aspergillaceae</taxon>
        <taxon>Penicillium</taxon>
    </lineage>
</organism>
<reference evidence="2" key="1">
    <citation type="submission" date="2022-12" db="EMBL/GenBank/DDBJ databases">
        <authorList>
            <person name="Petersen C."/>
        </authorList>
    </citation>
    <scope>NUCLEOTIDE SEQUENCE</scope>
    <source>
        <strain evidence="2">IBT 15544</strain>
    </source>
</reference>
<accession>A0A9W9SZU8</accession>
<keyword evidence="3" id="KW-1185">Reference proteome</keyword>
<proteinExistence type="predicted"/>
<sequence length="599" mass="67047">MDPPLLQCIICPGQPRFSDTSHLLTHVSSKAHLSHYFKLQVRSHQEDDAVELLIQYDYWFNTNDLAQLLSDRSTSKEEKRKKRKSGGQTTAQLTITDQRPLSRTSHRADPVDPSPCAILSHPDFLDPRLVGDYGNMKRELDSQGSSIVSGYYTPTISAATDTNMISSVPLGTGSSQLMDTADAVEWYECVSYSAEGENPSAVLPVTPEPSRIIFRHSDVPWGVGSEASDALVDARGRTEILEGAEADKERADEMARLKGVLWPGMDIFDSATQQMRRKRNQKKDSNVVKMMEKTSSQVEPTELIFSPTGILRKQRVISGNVDDESPLKGETPIPRHRQPRPRPRTRRNALRQNDPNLPRAQDRKRAKKTTPQIREAEDECLANSPTPSRSFTRMKRPRSSYTAEDGGDIALSAKAFGKRSRKGFAVFTDDDQDKQTFKDQRVIFKVPRDTLTPAQLVLDSKSITNNHGHKTDQSSLNKENIEPILNPQGRIDLHSWNSSSFLQRFEPDAAVYSRYILCEPSASDLAEEVDRGRHGYQSNPLLAPSARMDFYDDDNPFEVNASASNIGWAAVTRCASSEATVSEEDHQELARLYLTGNVD</sequence>
<feature type="compositionally biased region" description="Polar residues" evidence="1">
    <location>
        <begin position="88"/>
        <end position="103"/>
    </location>
</feature>
<dbReference type="EMBL" id="JAPQKR010000012">
    <property type="protein sequence ID" value="KAJ5204244.1"/>
    <property type="molecule type" value="Genomic_DNA"/>
</dbReference>
<protein>
    <submittedName>
        <fullName evidence="2">Uncharacterized protein</fullName>
    </submittedName>
</protein>
<reference evidence="2" key="2">
    <citation type="journal article" date="2023" name="IMA Fungus">
        <title>Comparative genomic study of the Penicillium genus elucidates a diverse pangenome and 15 lateral gene transfer events.</title>
        <authorList>
            <person name="Petersen C."/>
            <person name="Sorensen T."/>
            <person name="Nielsen M.R."/>
            <person name="Sondergaard T.E."/>
            <person name="Sorensen J.L."/>
            <person name="Fitzpatrick D.A."/>
            <person name="Frisvad J.C."/>
            <person name="Nielsen K.L."/>
        </authorList>
    </citation>
    <scope>NUCLEOTIDE SEQUENCE</scope>
    <source>
        <strain evidence="2">IBT 15544</strain>
    </source>
</reference>
<evidence type="ECO:0000313" key="2">
    <source>
        <dbReference type="EMBL" id="KAJ5204244.1"/>
    </source>
</evidence>